<dbReference type="OrthoDB" id="341421at2759"/>
<organism evidence="2 3">
    <name type="scientific">Sistotremastrum niveocremeum HHB9708</name>
    <dbReference type="NCBI Taxonomy" id="1314777"/>
    <lineage>
        <taxon>Eukaryota</taxon>
        <taxon>Fungi</taxon>
        <taxon>Dikarya</taxon>
        <taxon>Basidiomycota</taxon>
        <taxon>Agaricomycotina</taxon>
        <taxon>Agaricomycetes</taxon>
        <taxon>Sistotremastrales</taxon>
        <taxon>Sistotremastraceae</taxon>
        <taxon>Sertulicium</taxon>
        <taxon>Sertulicium niveocremeum</taxon>
    </lineage>
</organism>
<evidence type="ECO:0008006" key="4">
    <source>
        <dbReference type="Google" id="ProtNLM"/>
    </source>
</evidence>
<gene>
    <name evidence="2" type="ORF">SISNIDRAFT_480956</name>
</gene>
<feature type="region of interest" description="Disordered" evidence="1">
    <location>
        <begin position="712"/>
        <end position="733"/>
    </location>
</feature>
<dbReference type="SUPFAM" id="SSF48371">
    <property type="entry name" value="ARM repeat"/>
    <property type="match status" value="1"/>
</dbReference>
<dbReference type="AlphaFoldDB" id="A0A164ZX23"/>
<dbReference type="Gene3D" id="6.10.140.2220">
    <property type="match status" value="1"/>
</dbReference>
<sequence>MASAQPEEDVLDQIRKLSLQEFVNVSSHAPGWQDVCWMIAEWLDIDIESRAGFKRLHRNFSQVLAKFRELYTKHRNNDVLINALIALIKDIFADAVLRDRIYDDGWLPRIVSVLERRETRDVGFKCLVRFIMHRSSDICIEVCMNYFGDVCYALFDSPIASPAATDAIEVLANSLIGTMAVHKVSSMVAAFTRMNVEVERLLNLVLDRMQGCLANKPGSSICLSTCHELMVPICLSNLYPKLLFSSQRTLQCFTACLRSSWLNIRVLGMRALCDLCFEIAGPTNPFESTHFLPPIPEGFPPEIMAAHVEYGTTEFYGQVNFESRVWFGELVDEHSDNLDLFNFGMAVANGILEVEHPIWPLPFEQKNAAQPFDTWIDVLPHAARVLRSRSEFDYADIVEIKYLMGAKQWKTASDRARKAAKRSPDVVFWYYAISMATDDDEALRAAKRGLQCPNISQHMRIALLYRASRTAWDLTLTKLTKGDPEDPSWDEGLAYLAVCQQNLKTAYEVYPPDTPGFDILIKLLILSNILRQGPQLPPDLRPLKPILKKARLISQIDDGMRVRCGIGPKYNSTRMTKDVIVENLLTTSIDWNGFIQCTNSSTFAFSERDAKKTAPTVEQIEDLLSGVQISSHPLPKRTTVKIVGASSHAIRLYQCSWCMSPSAALRKCSICGKAYYCNPQWYSLSPPEISSDLYTFLFSQKKHWKEHKKVCKSREISTDETSSRSSKDSTPKS</sequence>
<name>A0A164ZX23_9AGAM</name>
<protein>
    <recommendedName>
        <fullName evidence="4">MYND-type domain-containing protein</fullName>
    </recommendedName>
</protein>
<evidence type="ECO:0000256" key="1">
    <source>
        <dbReference type="SAM" id="MobiDB-lite"/>
    </source>
</evidence>
<dbReference type="Proteomes" id="UP000076722">
    <property type="component" value="Unassembled WGS sequence"/>
</dbReference>
<reference evidence="2 3" key="1">
    <citation type="journal article" date="2016" name="Mol. Biol. Evol.">
        <title>Comparative Genomics of Early-Diverging Mushroom-Forming Fungi Provides Insights into the Origins of Lignocellulose Decay Capabilities.</title>
        <authorList>
            <person name="Nagy L.G."/>
            <person name="Riley R."/>
            <person name="Tritt A."/>
            <person name="Adam C."/>
            <person name="Daum C."/>
            <person name="Floudas D."/>
            <person name="Sun H."/>
            <person name="Yadav J.S."/>
            <person name="Pangilinan J."/>
            <person name="Larsson K.H."/>
            <person name="Matsuura K."/>
            <person name="Barry K."/>
            <person name="Labutti K."/>
            <person name="Kuo R."/>
            <person name="Ohm R.A."/>
            <person name="Bhattacharya S.S."/>
            <person name="Shirouzu T."/>
            <person name="Yoshinaga Y."/>
            <person name="Martin F.M."/>
            <person name="Grigoriev I.V."/>
            <person name="Hibbett D.S."/>
        </authorList>
    </citation>
    <scope>NUCLEOTIDE SEQUENCE [LARGE SCALE GENOMIC DNA]</scope>
    <source>
        <strain evidence="2 3">HHB9708</strain>
    </source>
</reference>
<proteinExistence type="predicted"/>
<keyword evidence="3" id="KW-1185">Reference proteome</keyword>
<evidence type="ECO:0000313" key="3">
    <source>
        <dbReference type="Proteomes" id="UP000076722"/>
    </source>
</evidence>
<accession>A0A164ZX23</accession>
<dbReference type="InterPro" id="IPR016024">
    <property type="entry name" value="ARM-type_fold"/>
</dbReference>
<evidence type="ECO:0000313" key="2">
    <source>
        <dbReference type="EMBL" id="KZS98180.1"/>
    </source>
</evidence>
<dbReference type="EMBL" id="KV419395">
    <property type="protein sequence ID" value="KZS98180.1"/>
    <property type="molecule type" value="Genomic_DNA"/>
</dbReference>